<dbReference type="GO" id="GO:0071949">
    <property type="term" value="F:FAD binding"/>
    <property type="evidence" value="ECO:0007669"/>
    <property type="project" value="InterPro"/>
</dbReference>
<keyword evidence="2" id="KW-0285">Flavoprotein</keyword>
<dbReference type="SUPFAM" id="SSF51905">
    <property type="entry name" value="FAD/NAD(P)-binding domain"/>
    <property type="match status" value="1"/>
</dbReference>
<keyword evidence="3" id="KW-0274">FAD</keyword>
<dbReference type="InterPro" id="IPR050493">
    <property type="entry name" value="FAD-dep_Monooxygenase_BioMet"/>
</dbReference>
<comment type="similarity">
    <text evidence="1">Belongs to the paxM FAD-dependent monooxygenase family.</text>
</comment>
<evidence type="ECO:0000313" key="8">
    <source>
        <dbReference type="EMBL" id="KAK5047484.1"/>
    </source>
</evidence>
<comment type="caution">
    <text evidence="8">The sequence shown here is derived from an EMBL/GenBank/DDBJ whole genome shotgun (WGS) entry which is preliminary data.</text>
</comment>
<evidence type="ECO:0000256" key="3">
    <source>
        <dbReference type="ARBA" id="ARBA00022827"/>
    </source>
</evidence>
<dbReference type="EMBL" id="JAVRRD010000025">
    <property type="protein sequence ID" value="KAK5047484.1"/>
    <property type="molecule type" value="Genomic_DNA"/>
</dbReference>
<evidence type="ECO:0000256" key="6">
    <source>
        <dbReference type="SAM" id="MobiDB-lite"/>
    </source>
</evidence>
<dbReference type="PRINTS" id="PR00420">
    <property type="entry name" value="RNGMNOXGNASE"/>
</dbReference>
<evidence type="ECO:0000256" key="4">
    <source>
        <dbReference type="ARBA" id="ARBA00023002"/>
    </source>
</evidence>
<dbReference type="Pfam" id="PF01494">
    <property type="entry name" value="FAD_binding_3"/>
    <property type="match status" value="1"/>
</dbReference>
<keyword evidence="9" id="KW-1185">Reference proteome</keyword>
<reference evidence="8 9" key="1">
    <citation type="submission" date="2023-08" db="EMBL/GenBank/DDBJ databases">
        <title>Black Yeasts Isolated from many extreme environments.</title>
        <authorList>
            <person name="Coleine C."/>
            <person name="Stajich J.E."/>
            <person name="Selbmann L."/>
        </authorList>
    </citation>
    <scope>NUCLEOTIDE SEQUENCE [LARGE SCALE GENOMIC DNA]</scope>
    <source>
        <strain evidence="8 9">CCFEE 5792</strain>
    </source>
</reference>
<dbReference type="InterPro" id="IPR002938">
    <property type="entry name" value="FAD-bd"/>
</dbReference>
<evidence type="ECO:0000256" key="5">
    <source>
        <dbReference type="ARBA" id="ARBA00023033"/>
    </source>
</evidence>
<feature type="compositionally biased region" description="Low complexity" evidence="6">
    <location>
        <begin position="436"/>
        <end position="449"/>
    </location>
</feature>
<accession>A0AAV9N0Q4</accession>
<dbReference type="GeneID" id="89974752"/>
<keyword evidence="5" id="KW-0503">Monooxygenase</keyword>
<dbReference type="PANTHER" id="PTHR13789:SF261">
    <property type="entry name" value="HYDROXYLASE, PUTATIVE (AFU_ORTHOLOGUE AFUA_7G00590)-RELATED"/>
    <property type="match status" value="1"/>
</dbReference>
<dbReference type="InterPro" id="IPR036188">
    <property type="entry name" value="FAD/NAD-bd_sf"/>
</dbReference>
<gene>
    <name evidence="8" type="ORF">LTR84_006581</name>
</gene>
<dbReference type="Proteomes" id="UP001358417">
    <property type="component" value="Unassembled WGS sequence"/>
</dbReference>
<proteinExistence type="inferred from homology"/>
<evidence type="ECO:0000259" key="7">
    <source>
        <dbReference type="Pfam" id="PF01494"/>
    </source>
</evidence>
<dbReference type="Gene3D" id="3.50.50.60">
    <property type="entry name" value="FAD/NAD(P)-binding domain"/>
    <property type="match status" value="1"/>
</dbReference>
<feature type="domain" description="FAD-binding" evidence="7">
    <location>
        <begin position="15"/>
        <end position="373"/>
    </location>
</feature>
<dbReference type="RefSeq" id="XP_064703028.1">
    <property type="nucleotide sequence ID" value="XM_064850141.1"/>
</dbReference>
<sequence length="478" mass="53054">MPLSPNPNDRDNGLQVLVVGGSIGGIATAIALKAQGHHVKIYEQANSHDIRGGGINVFPNALGALRNLGVDLDDIRATKVKKVTRFLVSEEGDSLVDSDTTLDKDACVWHNTTYRDLLEALRDRLQDPKAPGPRADIFTSQQIVRIDPKKGILFLADGSEARGHVIVGADGVHSMCRASVSHGNMQRFRLQKGVFRAVIPCERLLSEPKVSRFIQDSGQAFCYNLDHKSLLIWPASENENVCVKFLYDDLTGFKSLCKDWREPSSKMKLLRLAQGFPEECIALLNAISGDALQDQPIWDMDPLRQYHVNRLVLMGDAAHPMPPHCGQRVAMALEDAVALGVLLERNVPQDGVEDRFKLYSGTRSTRSSAVQQFIRGLNEADIWRGTGAFHGSAFRTYILGHDERLHMSRTLGIWKIQQAFQQDIPKQAVAQLRETPSPQQKPQDSKPVQRPALQQMGRSRSWLSRLKSPKPPAAITSS</sequence>
<dbReference type="PANTHER" id="PTHR13789">
    <property type="entry name" value="MONOOXYGENASE"/>
    <property type="match status" value="1"/>
</dbReference>
<keyword evidence="4" id="KW-0560">Oxidoreductase</keyword>
<dbReference type="AlphaFoldDB" id="A0AAV9N0Q4"/>
<organism evidence="8 9">
    <name type="scientific">Exophiala bonariae</name>
    <dbReference type="NCBI Taxonomy" id="1690606"/>
    <lineage>
        <taxon>Eukaryota</taxon>
        <taxon>Fungi</taxon>
        <taxon>Dikarya</taxon>
        <taxon>Ascomycota</taxon>
        <taxon>Pezizomycotina</taxon>
        <taxon>Eurotiomycetes</taxon>
        <taxon>Chaetothyriomycetidae</taxon>
        <taxon>Chaetothyriales</taxon>
        <taxon>Herpotrichiellaceae</taxon>
        <taxon>Exophiala</taxon>
    </lineage>
</organism>
<evidence type="ECO:0000256" key="2">
    <source>
        <dbReference type="ARBA" id="ARBA00022630"/>
    </source>
</evidence>
<feature type="region of interest" description="Disordered" evidence="6">
    <location>
        <begin position="432"/>
        <end position="478"/>
    </location>
</feature>
<evidence type="ECO:0000313" key="9">
    <source>
        <dbReference type="Proteomes" id="UP001358417"/>
    </source>
</evidence>
<evidence type="ECO:0000256" key="1">
    <source>
        <dbReference type="ARBA" id="ARBA00007992"/>
    </source>
</evidence>
<protein>
    <recommendedName>
        <fullName evidence="7">FAD-binding domain-containing protein</fullName>
    </recommendedName>
</protein>
<name>A0AAV9N0Q4_9EURO</name>
<dbReference type="GO" id="GO:0004497">
    <property type="term" value="F:monooxygenase activity"/>
    <property type="evidence" value="ECO:0007669"/>
    <property type="project" value="UniProtKB-KW"/>
</dbReference>